<dbReference type="Gene3D" id="3.20.20.70">
    <property type="entry name" value="Aldolase class I"/>
    <property type="match status" value="1"/>
</dbReference>
<dbReference type="PANTHER" id="PTHR30304:SF0">
    <property type="entry name" value="D-TAGATOSE-1,6-BISPHOSPHATE ALDOLASE SUBUNIT GATY-RELATED"/>
    <property type="match status" value="1"/>
</dbReference>
<dbReference type="GO" id="GO:0008270">
    <property type="term" value="F:zinc ion binding"/>
    <property type="evidence" value="ECO:0007669"/>
    <property type="project" value="InterPro"/>
</dbReference>
<dbReference type="PANTHER" id="PTHR30304">
    <property type="entry name" value="D-TAGATOSE-1,6-BISPHOSPHATE ALDOLASE"/>
    <property type="match status" value="1"/>
</dbReference>
<dbReference type="SUPFAM" id="SSF51569">
    <property type="entry name" value="Aldolase"/>
    <property type="match status" value="1"/>
</dbReference>
<keyword evidence="2" id="KW-0862">Zinc</keyword>
<dbReference type="Pfam" id="PF01116">
    <property type="entry name" value="F_bP_aldolase"/>
    <property type="match status" value="1"/>
</dbReference>
<feature type="active site" description="Proton donor" evidence="1">
    <location>
        <position position="79"/>
    </location>
</feature>
<keyword evidence="2" id="KW-0479">Metal-binding</keyword>
<feature type="binding site" evidence="2">
    <location>
        <position position="182"/>
    </location>
    <ligand>
        <name>Zn(2+)</name>
        <dbReference type="ChEBI" id="CHEBI:29105"/>
        <label>1</label>
        <note>catalytic</note>
    </ligand>
</feature>
<gene>
    <name evidence="3" type="ORF">UU77_C0053G0004</name>
</gene>
<protein>
    <submittedName>
        <fullName evidence="3">Fructose-1,6-bisphosphate aldolase, class II</fullName>
    </submittedName>
</protein>
<feature type="binding site" evidence="2">
    <location>
        <position position="80"/>
    </location>
    <ligand>
        <name>Zn(2+)</name>
        <dbReference type="ChEBI" id="CHEBI:29105"/>
        <label>1</label>
        <note>catalytic</note>
    </ligand>
</feature>
<evidence type="ECO:0000313" key="4">
    <source>
        <dbReference type="Proteomes" id="UP000034507"/>
    </source>
</evidence>
<evidence type="ECO:0000256" key="1">
    <source>
        <dbReference type="PIRSR" id="PIRSR001359-1"/>
    </source>
</evidence>
<feature type="binding site" evidence="2">
    <location>
        <position position="131"/>
    </location>
    <ligand>
        <name>Zn(2+)</name>
        <dbReference type="ChEBI" id="CHEBI:29105"/>
        <label>2</label>
    </ligand>
</feature>
<dbReference type="NCBIfam" id="TIGR00167">
    <property type="entry name" value="cbbA"/>
    <property type="match status" value="1"/>
</dbReference>
<feature type="binding site" evidence="2">
    <location>
        <position position="101"/>
    </location>
    <ligand>
        <name>Zn(2+)</name>
        <dbReference type="ChEBI" id="CHEBI:29105"/>
        <label>2</label>
    </ligand>
</feature>
<evidence type="ECO:0000256" key="2">
    <source>
        <dbReference type="PIRSR" id="PIRSR001359-3"/>
    </source>
</evidence>
<dbReference type="AlphaFoldDB" id="A0A0G0X2N3"/>
<dbReference type="CDD" id="cd00947">
    <property type="entry name" value="TBP_aldolase_IIB"/>
    <property type="match status" value="1"/>
</dbReference>
<dbReference type="Proteomes" id="UP000034507">
    <property type="component" value="Unassembled WGS sequence"/>
</dbReference>
<dbReference type="EMBL" id="LCBX01000053">
    <property type="protein sequence ID" value="KKS19299.1"/>
    <property type="molecule type" value="Genomic_DNA"/>
</dbReference>
<dbReference type="InterPro" id="IPR050246">
    <property type="entry name" value="Class_II_FBP_aldolase"/>
</dbReference>
<sequence>MNTFEQLQKARKEHYAIGAFNAANIETLKAVVNSAVKLRSPVIIEASEGEADYIGKKQISSLVRIYKVEHNIPVILNLDHAASFDACKDAIEAGFDYVHIDGSKLPYEENLRITKEVATYAHQHNVMVEGEMDHIQGSSADHTNEDPGSYQKASQYTDPQKALDFVSQTGVDVFASFVGNLHGLYADEIHLKLDILEQIKKLLPDTYLSLHGGSGIVDDDVRKAIKMGIVKVNVNSEMRIAFKTALQKALNESDEVAIYKLTPPAIEAVQKVVEKKIMLFGSNDRHDLKNTAFLPIL</sequence>
<accession>A0A0G0X2N3</accession>
<dbReference type="PIRSF" id="PIRSF001359">
    <property type="entry name" value="F_bP_aldolase_II"/>
    <property type="match status" value="1"/>
</dbReference>
<dbReference type="GO" id="GO:0016832">
    <property type="term" value="F:aldehyde-lyase activity"/>
    <property type="evidence" value="ECO:0007669"/>
    <property type="project" value="InterPro"/>
</dbReference>
<feature type="binding site" evidence="2">
    <location>
        <position position="211"/>
    </location>
    <ligand>
        <name>Zn(2+)</name>
        <dbReference type="ChEBI" id="CHEBI:29105"/>
        <label>1</label>
        <note>catalytic</note>
    </ligand>
</feature>
<comment type="cofactor">
    <cofactor evidence="2">
        <name>Zn(2+)</name>
        <dbReference type="ChEBI" id="CHEBI:29105"/>
    </cofactor>
    <text evidence="2">Binds 2 Zn(2+) ions per subunit. One is catalytic and the other provides a structural contribution.</text>
</comment>
<dbReference type="InterPro" id="IPR013785">
    <property type="entry name" value="Aldolase_TIM"/>
</dbReference>
<organism evidence="3 4">
    <name type="scientific">candidate division WWE3 bacterium GW2011_GWC1_41_7</name>
    <dbReference type="NCBI Taxonomy" id="1619119"/>
    <lineage>
        <taxon>Bacteria</taxon>
        <taxon>Katanobacteria</taxon>
    </lineage>
</organism>
<proteinExistence type="predicted"/>
<comment type="caution">
    <text evidence="3">The sequence shown here is derived from an EMBL/GenBank/DDBJ whole genome shotgun (WGS) entry which is preliminary data.</text>
</comment>
<dbReference type="GO" id="GO:0005975">
    <property type="term" value="P:carbohydrate metabolic process"/>
    <property type="evidence" value="ECO:0007669"/>
    <property type="project" value="InterPro"/>
</dbReference>
<name>A0A0G0X2N3_UNCKA</name>
<reference evidence="3 4" key="1">
    <citation type="journal article" date="2015" name="Nature">
        <title>rRNA introns, odd ribosomes, and small enigmatic genomes across a large radiation of phyla.</title>
        <authorList>
            <person name="Brown C.T."/>
            <person name="Hug L.A."/>
            <person name="Thomas B.C."/>
            <person name="Sharon I."/>
            <person name="Castelle C.J."/>
            <person name="Singh A."/>
            <person name="Wilkins M.J."/>
            <person name="Williams K.H."/>
            <person name="Banfield J.F."/>
        </authorList>
    </citation>
    <scope>NUCLEOTIDE SEQUENCE [LARGE SCALE GENOMIC DNA]</scope>
</reference>
<evidence type="ECO:0000313" key="3">
    <source>
        <dbReference type="EMBL" id="KKS19299.1"/>
    </source>
</evidence>
<dbReference type="InterPro" id="IPR000771">
    <property type="entry name" value="FBA_II"/>
</dbReference>